<dbReference type="FunCoup" id="E3LV41">
    <property type="interactions" value="563"/>
</dbReference>
<dbReference type="HOGENOM" id="CLU_850579_0_0_1"/>
<dbReference type="InterPro" id="IPR053222">
    <property type="entry name" value="Zygotic_Embryogenesis-Asso"/>
</dbReference>
<evidence type="ECO:0000313" key="3">
    <source>
        <dbReference type="Proteomes" id="UP000008281"/>
    </source>
</evidence>
<feature type="domain" description="Sdz-33 F-box" evidence="1">
    <location>
        <begin position="175"/>
        <end position="212"/>
    </location>
</feature>
<organism evidence="3">
    <name type="scientific">Caenorhabditis remanei</name>
    <name type="common">Caenorhabditis vulgaris</name>
    <dbReference type="NCBI Taxonomy" id="31234"/>
    <lineage>
        <taxon>Eukaryota</taxon>
        <taxon>Metazoa</taxon>
        <taxon>Ecdysozoa</taxon>
        <taxon>Nematoda</taxon>
        <taxon>Chromadorea</taxon>
        <taxon>Rhabditida</taxon>
        <taxon>Rhabditina</taxon>
        <taxon>Rhabditomorpha</taxon>
        <taxon>Rhabditoidea</taxon>
        <taxon>Rhabditidae</taxon>
        <taxon>Peloderinae</taxon>
        <taxon>Caenorhabditis</taxon>
    </lineage>
</organism>
<evidence type="ECO:0000313" key="2">
    <source>
        <dbReference type="EMBL" id="EFP12398.1"/>
    </source>
</evidence>
<name>E3LV41_CAERE</name>
<proteinExistence type="predicted"/>
<dbReference type="InterPro" id="IPR012885">
    <property type="entry name" value="F-box_Sdz-33"/>
</dbReference>
<protein>
    <recommendedName>
        <fullName evidence="1">Sdz-33 F-box domain-containing protein</fullName>
    </recommendedName>
</protein>
<accession>E3LV41</accession>
<dbReference type="Proteomes" id="UP000008281">
    <property type="component" value="Unassembled WGS sequence"/>
</dbReference>
<gene>
    <name evidence="2" type="ORF">CRE_29669</name>
</gene>
<dbReference type="PANTHER" id="PTHR22899">
    <property type="entry name" value="CYCLIN-RELATED F-BOX FAMILY"/>
    <property type="match status" value="1"/>
</dbReference>
<evidence type="ECO:0000259" key="1">
    <source>
        <dbReference type="Pfam" id="PF07735"/>
    </source>
</evidence>
<reference evidence="2" key="1">
    <citation type="submission" date="2007-07" db="EMBL/GenBank/DDBJ databases">
        <title>PCAP assembly of the Caenorhabditis remanei genome.</title>
        <authorList>
            <consortium name="The Caenorhabditis remanei Sequencing Consortium"/>
            <person name="Wilson R.K."/>
        </authorList>
    </citation>
    <scope>NUCLEOTIDE SEQUENCE [LARGE SCALE GENOMIC DNA]</scope>
    <source>
        <strain evidence="2">PB4641</strain>
    </source>
</reference>
<sequence>MLSLCSKVSQSKCKLMKPAKPLRLKVHIGIGVKLTVSFENPRPETESVKKNPEWKPLYVDDFVNPYPFTIAHEFSYLTSGGWLSNNYNSKTDRTTSKYWISKVFHWEIHEKVMKWIDTRRSSIDKLSVHCCEPLKSLQNILKYSKPKKEFNIKCEVFNPGWWVSEDTKNTHVVSSMHFNSLLKLNCPIIDSKCTAFTDEELNFFLKNWKKGYINVEFLSVAQTSSSSDIDEKTVIEELDVVKLDRALFMKPRGEIVLFRGYSIQNDQGKKALFEFKK</sequence>
<dbReference type="Pfam" id="PF07735">
    <property type="entry name" value="FBA_2"/>
    <property type="match status" value="1"/>
</dbReference>
<dbReference type="AlphaFoldDB" id="E3LV41"/>
<keyword evidence="3" id="KW-1185">Reference proteome</keyword>
<dbReference type="PANTHER" id="PTHR22899:SF0">
    <property type="entry name" value="F-BOX ASSOCIATED DOMAIN-CONTAINING PROTEIN-RELATED"/>
    <property type="match status" value="1"/>
</dbReference>
<dbReference type="EMBL" id="DS268416">
    <property type="protein sequence ID" value="EFP12398.1"/>
    <property type="molecule type" value="Genomic_DNA"/>
</dbReference>